<dbReference type="PIRSF" id="PIRSF015736">
    <property type="entry name" value="MI"/>
    <property type="match status" value="1"/>
</dbReference>
<dbReference type="InterPro" id="IPR053714">
    <property type="entry name" value="Iso_Racemase_Enz_sf"/>
</dbReference>
<evidence type="ECO:0008006" key="3">
    <source>
        <dbReference type="Google" id="ProtNLM"/>
    </source>
</evidence>
<dbReference type="Pfam" id="PF17645">
    <property type="entry name" value="Amdase"/>
    <property type="match status" value="1"/>
</dbReference>
<organism evidence="1 2">
    <name type="scientific">Alsobacter metallidurans</name>
    <dbReference type="NCBI Taxonomy" id="340221"/>
    <lineage>
        <taxon>Bacteria</taxon>
        <taxon>Pseudomonadati</taxon>
        <taxon>Pseudomonadota</taxon>
        <taxon>Alphaproteobacteria</taxon>
        <taxon>Hyphomicrobiales</taxon>
        <taxon>Alsobacteraceae</taxon>
        <taxon>Alsobacter</taxon>
    </lineage>
</organism>
<gene>
    <name evidence="1" type="ORF">GCM10007036_28420</name>
</gene>
<evidence type="ECO:0000313" key="2">
    <source>
        <dbReference type="Proteomes" id="UP000603912"/>
    </source>
</evidence>
<reference evidence="1" key="1">
    <citation type="journal article" date="2014" name="Int. J. Syst. Evol. Microbiol.">
        <title>Complete genome sequence of Corynebacterium casei LMG S-19264T (=DSM 44701T), isolated from a smear-ripened cheese.</title>
        <authorList>
            <consortium name="US DOE Joint Genome Institute (JGI-PGF)"/>
            <person name="Walter F."/>
            <person name="Albersmeier A."/>
            <person name="Kalinowski J."/>
            <person name="Ruckert C."/>
        </authorList>
    </citation>
    <scope>NUCLEOTIDE SEQUENCE</scope>
    <source>
        <strain evidence="1">CGMCC 1.12214</strain>
    </source>
</reference>
<dbReference type="Proteomes" id="UP000603912">
    <property type="component" value="Unassembled WGS sequence"/>
</dbReference>
<comment type="caution">
    <text evidence="1">The sequence shown here is derived from an EMBL/GenBank/DDBJ whole genome shotgun (WGS) entry which is preliminary data.</text>
</comment>
<dbReference type="PANTHER" id="PTHR40267">
    <property type="entry name" value="BLR3294 PROTEIN"/>
    <property type="match status" value="1"/>
</dbReference>
<proteinExistence type="predicted"/>
<sequence>MAQSTREIAVGTITPSGNRTVEKVLQGLCASLDGVVPLFTRIPVHGATAAEASPSGPYSWPTMEAAATLLAHAAPAALCWNGSKGGDYGFDVDHELCARITACTGLPAVTSALATLDLLRRLDASRLALVTPYVPAVHARAAAGFAGKGFTIAGEACAGITDNLAYGALAADEIAALARRALAGSRADAVVFFCTNLHGAQAVPLLEQETGLPVIDSTAAGAWALLRAAGVSTEPLARFGRIFAL</sequence>
<protein>
    <recommendedName>
        <fullName evidence="3">Maleate isomerase</fullName>
    </recommendedName>
</protein>
<dbReference type="InterPro" id="IPR026286">
    <property type="entry name" value="MaiA/AMDase"/>
</dbReference>
<name>A0A917MKD1_9HYPH</name>
<dbReference type="RefSeq" id="WP_188518401.1">
    <property type="nucleotide sequence ID" value="NZ_BMES01000002.1"/>
</dbReference>
<dbReference type="AlphaFoldDB" id="A0A917MKD1"/>
<evidence type="ECO:0000313" key="1">
    <source>
        <dbReference type="EMBL" id="GGH22978.1"/>
    </source>
</evidence>
<dbReference type="EMBL" id="BMES01000002">
    <property type="protein sequence ID" value="GGH22978.1"/>
    <property type="molecule type" value="Genomic_DNA"/>
</dbReference>
<reference evidence="1" key="2">
    <citation type="submission" date="2020-09" db="EMBL/GenBank/DDBJ databases">
        <authorList>
            <person name="Sun Q."/>
            <person name="Zhou Y."/>
        </authorList>
    </citation>
    <scope>NUCLEOTIDE SEQUENCE</scope>
    <source>
        <strain evidence="1">CGMCC 1.12214</strain>
    </source>
</reference>
<accession>A0A917MKD1</accession>
<keyword evidence="2" id="KW-1185">Reference proteome</keyword>
<dbReference type="PANTHER" id="PTHR40267:SF1">
    <property type="entry name" value="BLR3294 PROTEIN"/>
    <property type="match status" value="1"/>
</dbReference>
<dbReference type="Gene3D" id="3.40.50.12500">
    <property type="match status" value="1"/>
</dbReference>